<dbReference type="OrthoDB" id="1163416at2"/>
<dbReference type="EMBL" id="CP042437">
    <property type="protein sequence ID" value="QEC75662.1"/>
    <property type="molecule type" value="Genomic_DNA"/>
</dbReference>
<dbReference type="KEGG" id="mgk:FSB76_06755"/>
<proteinExistence type="predicted"/>
<evidence type="ECO:0000313" key="2">
    <source>
        <dbReference type="Proteomes" id="UP000321362"/>
    </source>
</evidence>
<dbReference type="GO" id="GO:0003700">
    <property type="term" value="F:DNA-binding transcription factor activity"/>
    <property type="evidence" value="ECO:0007669"/>
    <property type="project" value="InterPro"/>
</dbReference>
<dbReference type="SUPFAM" id="SSF88946">
    <property type="entry name" value="Sigma2 domain of RNA polymerase sigma factors"/>
    <property type="match status" value="1"/>
</dbReference>
<gene>
    <name evidence="1" type="ORF">FSB76_06755</name>
</gene>
<name>A0A5B8VXK2_9SPHI</name>
<sequence length="181" mass="20729">MDTVKLQEQAQRRQELFVGLYKQTFPAVAKYVARCGGSFDEAKDVFQDALLNYYEKTGQTGLSVNNSDGAYIYGTARYLWIKRYKEGGQTSPLNETLIVNTAEENISFPDDNKLLHFLESAGKQCMELLRSFYYDKLPMTQVAETFGFSGVRSATVQKYKCIEKVRETVKQKALTYEDFLK</sequence>
<evidence type="ECO:0000313" key="1">
    <source>
        <dbReference type="EMBL" id="QEC75662.1"/>
    </source>
</evidence>
<dbReference type="RefSeq" id="WP_147052874.1">
    <property type="nucleotide sequence ID" value="NZ_CP042437.1"/>
</dbReference>
<keyword evidence="2" id="KW-1185">Reference proteome</keyword>
<dbReference type="Gene3D" id="1.10.1740.10">
    <property type="match status" value="1"/>
</dbReference>
<dbReference type="GO" id="GO:0006352">
    <property type="term" value="P:DNA-templated transcription initiation"/>
    <property type="evidence" value="ECO:0007669"/>
    <property type="project" value="InterPro"/>
</dbReference>
<accession>A0A5B8VXK2</accession>
<organism evidence="1 2">
    <name type="scientific">Mucilaginibacter ginsenosidivorax</name>
    <dbReference type="NCBI Taxonomy" id="862126"/>
    <lineage>
        <taxon>Bacteria</taxon>
        <taxon>Pseudomonadati</taxon>
        <taxon>Bacteroidota</taxon>
        <taxon>Sphingobacteriia</taxon>
        <taxon>Sphingobacteriales</taxon>
        <taxon>Sphingobacteriaceae</taxon>
        <taxon>Mucilaginibacter</taxon>
    </lineage>
</organism>
<reference evidence="1 2" key="1">
    <citation type="journal article" date="2013" name="J. Microbiol.">
        <title>Mucilaginibacter ginsenosidivorax sp. nov., with ginsenoside converting activity isolated from sediment.</title>
        <authorList>
            <person name="Kim J.K."/>
            <person name="Choi T.E."/>
            <person name="Liu Q.M."/>
            <person name="Park H.Y."/>
            <person name="Yi T.H."/>
            <person name="Yoon M.H."/>
            <person name="Kim S.C."/>
            <person name="Im W.T."/>
        </authorList>
    </citation>
    <scope>NUCLEOTIDE SEQUENCE [LARGE SCALE GENOMIC DNA]</scope>
    <source>
        <strain evidence="1 2">KHI28</strain>
    </source>
</reference>
<dbReference type="InterPro" id="IPR013325">
    <property type="entry name" value="RNA_pol_sigma_r2"/>
</dbReference>
<dbReference type="Proteomes" id="UP000321362">
    <property type="component" value="Chromosome"/>
</dbReference>
<protein>
    <submittedName>
        <fullName evidence="1">Sigma-70 family RNA polymerase sigma factor</fullName>
    </submittedName>
</protein>
<dbReference type="AlphaFoldDB" id="A0A5B8VXK2"/>